<evidence type="ECO:0000313" key="3">
    <source>
        <dbReference type="Proteomes" id="UP000018144"/>
    </source>
</evidence>
<gene>
    <name evidence="2" type="ORF">PCON_05503</name>
</gene>
<name>U4KX86_PYROM</name>
<keyword evidence="3" id="KW-1185">Reference proteome</keyword>
<sequence length="20" mass="2065">MDLGGSFALSRTPRTPQGSS</sequence>
<dbReference type="AlphaFoldDB" id="U4KX86"/>
<organism evidence="2 3">
    <name type="scientific">Pyronema omphalodes (strain CBS 100304)</name>
    <name type="common">Pyronema confluens</name>
    <dbReference type="NCBI Taxonomy" id="1076935"/>
    <lineage>
        <taxon>Eukaryota</taxon>
        <taxon>Fungi</taxon>
        <taxon>Dikarya</taxon>
        <taxon>Ascomycota</taxon>
        <taxon>Pezizomycotina</taxon>
        <taxon>Pezizomycetes</taxon>
        <taxon>Pezizales</taxon>
        <taxon>Pyronemataceae</taxon>
        <taxon>Pyronema</taxon>
    </lineage>
</organism>
<protein>
    <submittedName>
        <fullName evidence="2">Uncharacterized protein</fullName>
    </submittedName>
</protein>
<evidence type="ECO:0000256" key="1">
    <source>
        <dbReference type="SAM" id="MobiDB-lite"/>
    </source>
</evidence>
<feature type="region of interest" description="Disordered" evidence="1">
    <location>
        <begin position="1"/>
        <end position="20"/>
    </location>
</feature>
<dbReference type="EMBL" id="HF935276">
    <property type="protein sequence ID" value="CCX05916.1"/>
    <property type="molecule type" value="Genomic_DNA"/>
</dbReference>
<accession>U4KX86</accession>
<dbReference type="Proteomes" id="UP000018144">
    <property type="component" value="Unassembled WGS sequence"/>
</dbReference>
<reference evidence="2 3" key="1">
    <citation type="journal article" date="2013" name="PLoS Genet.">
        <title>The genome and development-dependent transcriptomes of Pyronema confluens: a window into fungal evolution.</title>
        <authorList>
            <person name="Traeger S."/>
            <person name="Altegoer F."/>
            <person name="Freitag M."/>
            <person name="Gabaldon T."/>
            <person name="Kempken F."/>
            <person name="Kumar A."/>
            <person name="Marcet-Houben M."/>
            <person name="Poggeler S."/>
            <person name="Stajich J.E."/>
            <person name="Nowrousian M."/>
        </authorList>
    </citation>
    <scope>NUCLEOTIDE SEQUENCE [LARGE SCALE GENOMIC DNA]</scope>
    <source>
        <strain evidence="3">CBS 100304</strain>
        <tissue evidence="2">Vegetative mycelium</tissue>
    </source>
</reference>
<evidence type="ECO:0000313" key="2">
    <source>
        <dbReference type="EMBL" id="CCX05916.1"/>
    </source>
</evidence>
<proteinExistence type="predicted"/>